<dbReference type="Pfam" id="PF25299">
    <property type="entry name" value="ZZ_ADA2"/>
    <property type="match status" value="1"/>
</dbReference>
<dbReference type="PROSITE" id="PS51293">
    <property type="entry name" value="SANT"/>
    <property type="match status" value="1"/>
</dbReference>
<dbReference type="GO" id="GO:0140672">
    <property type="term" value="C:ATAC complex"/>
    <property type="evidence" value="ECO:0007669"/>
    <property type="project" value="UniProtKB-ARBA"/>
</dbReference>
<evidence type="ECO:0000256" key="4">
    <source>
        <dbReference type="ARBA" id="ARBA00022833"/>
    </source>
</evidence>
<dbReference type="GO" id="GO:0008270">
    <property type="term" value="F:zinc ion binding"/>
    <property type="evidence" value="ECO:0007669"/>
    <property type="project" value="UniProtKB-KW"/>
</dbReference>
<dbReference type="Pfam" id="PF22941">
    <property type="entry name" value="TADA2A-like_3rd"/>
    <property type="match status" value="1"/>
</dbReference>
<dbReference type="InterPro" id="IPR017930">
    <property type="entry name" value="Myb_dom"/>
</dbReference>
<dbReference type="Pfam" id="PF00249">
    <property type="entry name" value="Myb_DNA-binding"/>
    <property type="match status" value="1"/>
</dbReference>
<dbReference type="GeneID" id="107224665"/>
<comment type="subcellular location">
    <subcellularLocation>
        <location evidence="1 8">Nucleus</location>
    </subcellularLocation>
</comment>
<dbReference type="Gene3D" id="1.10.10.10">
    <property type="entry name" value="Winged helix-like DNA-binding domain superfamily/Winged helix DNA-binding domain"/>
    <property type="match status" value="1"/>
</dbReference>
<evidence type="ECO:0000256" key="2">
    <source>
        <dbReference type="ARBA" id="ARBA00022723"/>
    </source>
</evidence>
<dbReference type="Gene3D" id="1.10.10.60">
    <property type="entry name" value="Homeodomain-like"/>
    <property type="match status" value="1"/>
</dbReference>
<keyword evidence="15" id="KW-1185">Reference proteome</keyword>
<dbReference type="GO" id="GO:0003682">
    <property type="term" value="F:chromatin binding"/>
    <property type="evidence" value="ECO:0007669"/>
    <property type="project" value="TreeGrafter"/>
</dbReference>
<dbReference type="PROSITE" id="PS50135">
    <property type="entry name" value="ZF_ZZ_2"/>
    <property type="match status" value="1"/>
</dbReference>
<dbReference type="InterPro" id="IPR041983">
    <property type="entry name" value="ADA2-like_ZZ"/>
</dbReference>
<evidence type="ECO:0000256" key="5">
    <source>
        <dbReference type="ARBA" id="ARBA00023015"/>
    </source>
</evidence>
<dbReference type="InterPro" id="IPR007526">
    <property type="entry name" value="SWIRM"/>
</dbReference>
<dbReference type="InterPro" id="IPR001005">
    <property type="entry name" value="SANT/Myb"/>
</dbReference>
<dbReference type="InterPro" id="IPR009057">
    <property type="entry name" value="Homeodomain-like_sf"/>
</dbReference>
<dbReference type="InterPro" id="IPR043145">
    <property type="entry name" value="Znf_ZZ_sf"/>
</dbReference>
<dbReference type="KEGG" id="nlo:107224665"/>
<feature type="domain" description="ZZ-type" evidence="11">
    <location>
        <begin position="48"/>
        <end position="103"/>
    </location>
</feature>
<keyword evidence="5 8" id="KW-0805">Transcription regulation</keyword>
<dbReference type="Pfam" id="PF04433">
    <property type="entry name" value="SWIRM"/>
    <property type="match status" value="1"/>
</dbReference>
<keyword evidence="2" id="KW-0479">Metal-binding</keyword>
<dbReference type="GO" id="GO:0003713">
    <property type="term" value="F:transcription coactivator activity"/>
    <property type="evidence" value="ECO:0007669"/>
    <property type="project" value="InterPro"/>
</dbReference>
<evidence type="ECO:0000259" key="12">
    <source>
        <dbReference type="PROSITE" id="PS50934"/>
    </source>
</evidence>
<dbReference type="OrthoDB" id="270417at2759"/>
<feature type="domain" description="Myb-like" evidence="10">
    <location>
        <begin position="108"/>
        <end position="153"/>
    </location>
</feature>
<dbReference type="PIRSF" id="PIRSF025024">
    <property type="entry name" value="Transcriptional_adaptor_2"/>
    <property type="match status" value="1"/>
</dbReference>
<dbReference type="GO" id="GO:0006357">
    <property type="term" value="P:regulation of transcription by RNA polymerase II"/>
    <property type="evidence" value="ECO:0007669"/>
    <property type="project" value="InterPro"/>
</dbReference>
<evidence type="ECO:0000256" key="1">
    <source>
        <dbReference type="ARBA" id="ARBA00004123"/>
    </source>
</evidence>
<keyword evidence="6 8" id="KW-0804">Transcription</keyword>
<dbReference type="RefSeq" id="XP_015520704.1">
    <property type="nucleotide sequence ID" value="XM_015665218.2"/>
</dbReference>
<dbReference type="GO" id="GO:0006338">
    <property type="term" value="P:chromatin remodeling"/>
    <property type="evidence" value="ECO:0007669"/>
    <property type="project" value="TreeGrafter"/>
</dbReference>
<evidence type="ECO:0000256" key="6">
    <source>
        <dbReference type="ARBA" id="ARBA00023163"/>
    </source>
</evidence>
<dbReference type="InterPro" id="IPR017884">
    <property type="entry name" value="SANT_dom"/>
</dbReference>
<evidence type="ECO:0000256" key="3">
    <source>
        <dbReference type="ARBA" id="ARBA00022771"/>
    </source>
</evidence>
<dbReference type="SMART" id="SM00717">
    <property type="entry name" value="SANT"/>
    <property type="match status" value="1"/>
</dbReference>
<evidence type="ECO:0000256" key="8">
    <source>
        <dbReference type="PIRNR" id="PIRNR025024"/>
    </source>
</evidence>
<dbReference type="FunCoup" id="A0A6J0C2Q9">
    <property type="interactions" value="546"/>
</dbReference>
<evidence type="ECO:0000259" key="10">
    <source>
        <dbReference type="PROSITE" id="PS50090"/>
    </source>
</evidence>
<dbReference type="AlphaFoldDB" id="A0A6J0C2Q9"/>
<dbReference type="Proteomes" id="UP000829291">
    <property type="component" value="Chromosome 4"/>
</dbReference>
<dbReference type="FunFam" id="1.10.10.10:FF:000087">
    <property type="entry name" value="Transcriptional adapter 2"/>
    <property type="match status" value="1"/>
</dbReference>
<dbReference type="PANTHER" id="PTHR12374">
    <property type="entry name" value="TRANSCRIPTIONAL ADAPTOR 2 ADA2 -RELATED"/>
    <property type="match status" value="1"/>
</dbReference>
<reference evidence="16" key="1">
    <citation type="submission" date="2025-08" db="UniProtKB">
        <authorList>
            <consortium name="RefSeq"/>
        </authorList>
    </citation>
    <scope>IDENTIFICATION</scope>
    <source>
        <tissue evidence="16">Thorax and Abdomen</tissue>
    </source>
</reference>
<dbReference type="CDD" id="cd02335">
    <property type="entry name" value="ZZ_ADA2"/>
    <property type="match status" value="1"/>
</dbReference>
<feature type="domain" description="HTH myb-type" evidence="14">
    <location>
        <begin position="109"/>
        <end position="157"/>
    </location>
</feature>
<dbReference type="CTD" id="373884"/>
<sequence>MANTNVTDMTEEDAADLQFPKDCPSSFANESEHDVDLEVSVVKEEILTSDPACCVCKSTLYEPYIKCAECLNIEICPNCFSNGAEIEEHKNNHNYIIIKNEFPLIPGSNWSAKEELELLDVLQECGFGNWDDISRRLQNKSPDECRKHYLHNFIDNQNLPGLPKIKETEVSLFGSEAVPYLYKLQDLEDPPRFASNTINYKLLAGYNAARSDFEVNFDNYAELLVSDLKYEEFCPADKHLELGKNLQVAIVNAYNHRLKERQRRRKIVRNHGLISFRRTISWLQRYESTLTRPLIERLLTFMQLVSGMDFDYIIEGLHHAGELRNYIRRLFEFRRNGITRFHSVPMFQKLAKLRMEHEKERKQYMSNTEYCWQTVLPGCIVKTTPHVAPNVPQRKAPPPLIIQGLPGYDRLTPAERDLCSNARVIPESYFDFKNLLITENKKCGSLRLAQARVLLKIDVNKTRKIYDFLAEEGYINKPAQ</sequence>
<dbReference type="InterPro" id="IPR036388">
    <property type="entry name" value="WH-like_DNA-bd_sf"/>
</dbReference>
<organism evidence="16">
    <name type="scientific">Neodiprion lecontei</name>
    <name type="common">Redheaded pine sawfly</name>
    <dbReference type="NCBI Taxonomy" id="441921"/>
    <lineage>
        <taxon>Eukaryota</taxon>
        <taxon>Metazoa</taxon>
        <taxon>Ecdysozoa</taxon>
        <taxon>Arthropoda</taxon>
        <taxon>Hexapoda</taxon>
        <taxon>Insecta</taxon>
        <taxon>Pterygota</taxon>
        <taxon>Neoptera</taxon>
        <taxon>Endopterygota</taxon>
        <taxon>Hymenoptera</taxon>
        <taxon>Tenthredinoidea</taxon>
        <taxon>Diprionidae</taxon>
        <taxon>Diprioninae</taxon>
        <taxon>Neodiprion</taxon>
    </lineage>
</organism>
<dbReference type="SUPFAM" id="SSF46689">
    <property type="entry name" value="Homeodomain-like"/>
    <property type="match status" value="2"/>
</dbReference>
<gene>
    <name evidence="16" type="primary">LOC107224665</name>
</gene>
<dbReference type="InterPro" id="IPR016827">
    <property type="entry name" value="Ada2/TADA2"/>
</dbReference>
<dbReference type="Gene3D" id="3.30.60.90">
    <property type="match status" value="1"/>
</dbReference>
<feature type="domain" description="SANT" evidence="13">
    <location>
        <begin position="105"/>
        <end position="157"/>
    </location>
</feature>
<evidence type="ECO:0000313" key="16">
    <source>
        <dbReference type="RefSeq" id="XP_015520704.1"/>
    </source>
</evidence>
<evidence type="ECO:0000259" key="14">
    <source>
        <dbReference type="PROSITE" id="PS51294"/>
    </source>
</evidence>
<dbReference type="PANTHER" id="PTHR12374:SF20">
    <property type="entry name" value="TRANSCRIPTIONAL ADAPTER 2-ALPHA"/>
    <property type="match status" value="1"/>
</dbReference>
<dbReference type="GO" id="GO:0005634">
    <property type="term" value="C:nucleus"/>
    <property type="evidence" value="ECO:0007669"/>
    <property type="project" value="UniProtKB-SubCell"/>
</dbReference>
<keyword evidence="7 8" id="KW-0539">Nucleus</keyword>
<proteinExistence type="predicted"/>
<dbReference type="InterPro" id="IPR055141">
    <property type="entry name" value="TADA2A_B-like_dom"/>
</dbReference>
<dbReference type="InterPro" id="IPR000433">
    <property type="entry name" value="Znf_ZZ"/>
</dbReference>
<feature type="domain" description="SWIRM" evidence="12">
    <location>
        <begin position="391"/>
        <end position="480"/>
    </location>
</feature>
<evidence type="ECO:0000259" key="13">
    <source>
        <dbReference type="PROSITE" id="PS51293"/>
    </source>
</evidence>
<evidence type="ECO:0000313" key="15">
    <source>
        <dbReference type="Proteomes" id="UP000829291"/>
    </source>
</evidence>
<evidence type="ECO:0000256" key="9">
    <source>
        <dbReference type="PROSITE-ProRule" id="PRU00228"/>
    </source>
</evidence>
<evidence type="ECO:0000256" key="7">
    <source>
        <dbReference type="ARBA" id="ARBA00023242"/>
    </source>
</evidence>
<dbReference type="PROSITE" id="PS50090">
    <property type="entry name" value="MYB_LIKE"/>
    <property type="match status" value="1"/>
</dbReference>
<accession>A0A6J0C2Q9</accession>
<keyword evidence="3 9" id="KW-0863">Zinc-finger</keyword>
<dbReference type="InParanoid" id="A0A6J0C2Q9"/>
<protein>
    <recommendedName>
        <fullName evidence="8">Transcriptional adapter</fullName>
    </recommendedName>
</protein>
<keyword evidence="4" id="KW-0862">Zinc</keyword>
<evidence type="ECO:0000259" key="11">
    <source>
        <dbReference type="PROSITE" id="PS50135"/>
    </source>
</evidence>
<dbReference type="SUPFAM" id="SSF57850">
    <property type="entry name" value="RING/U-box"/>
    <property type="match status" value="1"/>
</dbReference>
<dbReference type="PROSITE" id="PS50934">
    <property type="entry name" value="SWIRM"/>
    <property type="match status" value="1"/>
</dbReference>
<dbReference type="PROSITE" id="PS51294">
    <property type="entry name" value="HTH_MYB"/>
    <property type="match status" value="1"/>
</dbReference>
<dbReference type="CDD" id="cd00167">
    <property type="entry name" value="SANT"/>
    <property type="match status" value="1"/>
</dbReference>
<name>A0A6J0C2Q9_NEOLC</name>